<reference evidence="2 3" key="1">
    <citation type="submission" date="2018-06" db="EMBL/GenBank/DDBJ databases">
        <title>Genome Sequence of the Brown Rot Fungal Pathogen Monilinia fructigena.</title>
        <authorList>
            <person name="Landi L."/>
            <person name="De Miccolis Angelini R.M."/>
            <person name="Pollastro S."/>
            <person name="Abate D."/>
            <person name="Faretra F."/>
            <person name="Romanazzi G."/>
        </authorList>
    </citation>
    <scope>NUCLEOTIDE SEQUENCE [LARGE SCALE GENOMIC DNA]</scope>
    <source>
        <strain evidence="2 3">Mfrg269</strain>
    </source>
</reference>
<protein>
    <submittedName>
        <fullName evidence="2">Uncharacterized protein</fullName>
    </submittedName>
</protein>
<feature type="region of interest" description="Disordered" evidence="1">
    <location>
        <begin position="55"/>
        <end position="100"/>
    </location>
</feature>
<evidence type="ECO:0000313" key="3">
    <source>
        <dbReference type="Proteomes" id="UP000249056"/>
    </source>
</evidence>
<comment type="caution">
    <text evidence="2">The sequence shown here is derived from an EMBL/GenBank/DDBJ whole genome shotgun (WGS) entry which is preliminary data.</text>
</comment>
<keyword evidence="3" id="KW-1185">Reference proteome</keyword>
<dbReference type="Proteomes" id="UP000249056">
    <property type="component" value="Unassembled WGS sequence"/>
</dbReference>
<dbReference type="EMBL" id="QKRW01000001">
    <property type="protein sequence ID" value="RAL68650.1"/>
    <property type="molecule type" value="Genomic_DNA"/>
</dbReference>
<accession>A0A395J872</accession>
<dbReference type="OrthoDB" id="3593474at2759"/>
<organism evidence="2 3">
    <name type="scientific">Monilinia fructigena</name>
    <dbReference type="NCBI Taxonomy" id="38457"/>
    <lineage>
        <taxon>Eukaryota</taxon>
        <taxon>Fungi</taxon>
        <taxon>Dikarya</taxon>
        <taxon>Ascomycota</taxon>
        <taxon>Pezizomycotina</taxon>
        <taxon>Leotiomycetes</taxon>
        <taxon>Helotiales</taxon>
        <taxon>Sclerotiniaceae</taxon>
        <taxon>Monilinia</taxon>
    </lineage>
</organism>
<proteinExistence type="predicted"/>
<evidence type="ECO:0000256" key="1">
    <source>
        <dbReference type="SAM" id="MobiDB-lite"/>
    </source>
</evidence>
<name>A0A395J872_9HELO</name>
<gene>
    <name evidence="2" type="ORF">DID88_007360</name>
</gene>
<dbReference type="AlphaFoldDB" id="A0A395J872"/>
<feature type="compositionally biased region" description="Basic and acidic residues" evidence="1">
    <location>
        <begin position="88"/>
        <end position="100"/>
    </location>
</feature>
<evidence type="ECO:0000313" key="2">
    <source>
        <dbReference type="EMBL" id="RAL68650.1"/>
    </source>
</evidence>
<sequence>MISTQQHHQGAHDYAYHYVHHYFREADLAQLIDHDPSLHLHQVTHPTRIIITIAGGPPRRRTRTTTSTIRTPESPDYSVAGEAPAQKPDNDPRPERGDIGRDLSNLAHLYTDNEKYSSEGDNFEYKFQIFISHCSRLDIQPQSIMRAFPTMLTGVALDFYHTNLEQTSMYYGGYEINV</sequence>